<dbReference type="Pfam" id="PF12833">
    <property type="entry name" value="HTH_18"/>
    <property type="match status" value="1"/>
</dbReference>
<dbReference type="PRINTS" id="PR00344">
    <property type="entry name" value="BCTRLSENSOR"/>
</dbReference>
<feature type="domain" description="Histidine kinase" evidence="14">
    <location>
        <begin position="835"/>
        <end position="1054"/>
    </location>
</feature>
<keyword evidence="4" id="KW-0808">Transferase</keyword>
<keyword evidence="12" id="KW-1133">Transmembrane helix</keyword>
<dbReference type="Pfam" id="PF07494">
    <property type="entry name" value="Reg_prop"/>
    <property type="match status" value="4"/>
</dbReference>
<evidence type="ECO:0000313" key="16">
    <source>
        <dbReference type="EMBL" id="NME72142.1"/>
    </source>
</evidence>
<keyword evidence="17" id="KW-1185">Reference proteome</keyword>
<comment type="caution">
    <text evidence="16">The sequence shown here is derived from an EMBL/GenBank/DDBJ whole genome shotgun (WGS) entry which is preliminary data.</text>
</comment>
<dbReference type="Gene3D" id="2.130.10.10">
    <property type="entry name" value="YVTN repeat-like/Quinoprotein amine dehydrogenase"/>
    <property type="match status" value="2"/>
</dbReference>
<dbReference type="InterPro" id="IPR018060">
    <property type="entry name" value="HTH_AraC"/>
</dbReference>
<evidence type="ECO:0000259" key="14">
    <source>
        <dbReference type="PROSITE" id="PS50109"/>
    </source>
</evidence>
<dbReference type="Proteomes" id="UP000576082">
    <property type="component" value="Unassembled WGS sequence"/>
</dbReference>
<dbReference type="InterPro" id="IPR013783">
    <property type="entry name" value="Ig-like_fold"/>
</dbReference>
<evidence type="ECO:0000256" key="1">
    <source>
        <dbReference type="ARBA" id="ARBA00000085"/>
    </source>
</evidence>
<keyword evidence="3 11" id="KW-0597">Phosphoprotein</keyword>
<comment type="catalytic activity">
    <reaction evidence="1">
        <text>ATP + protein L-histidine = ADP + protein N-phospho-L-histidine.</text>
        <dbReference type="EC" id="2.7.13.3"/>
    </reaction>
</comment>
<dbReference type="InterPro" id="IPR036890">
    <property type="entry name" value="HATPase_C_sf"/>
</dbReference>
<dbReference type="CDD" id="cd17574">
    <property type="entry name" value="REC_OmpR"/>
    <property type="match status" value="1"/>
</dbReference>
<dbReference type="SUPFAM" id="SSF46689">
    <property type="entry name" value="Homeodomain-like"/>
    <property type="match status" value="1"/>
</dbReference>
<protein>
    <recommendedName>
        <fullName evidence="2">histidine kinase</fullName>
        <ecNumber evidence="2">2.7.13.3</ecNumber>
    </recommendedName>
</protein>
<dbReference type="Gene3D" id="2.60.40.10">
    <property type="entry name" value="Immunoglobulins"/>
    <property type="match status" value="1"/>
</dbReference>
<dbReference type="InterPro" id="IPR003594">
    <property type="entry name" value="HATPase_dom"/>
</dbReference>
<keyword evidence="5" id="KW-0547">Nucleotide-binding</keyword>
<dbReference type="InterPro" id="IPR011006">
    <property type="entry name" value="CheY-like_superfamily"/>
</dbReference>
<evidence type="ECO:0000256" key="11">
    <source>
        <dbReference type="PROSITE-ProRule" id="PRU00169"/>
    </source>
</evidence>
<name>A0A7X9S0Y4_9BACT</name>
<dbReference type="EC" id="2.7.13.3" evidence="2"/>
<keyword evidence="8" id="KW-0902">Two-component regulatory system</keyword>
<dbReference type="SMART" id="SM00388">
    <property type="entry name" value="HisKA"/>
    <property type="match status" value="1"/>
</dbReference>
<dbReference type="SUPFAM" id="SSF55874">
    <property type="entry name" value="ATPase domain of HSP90 chaperone/DNA topoisomerase II/histidine kinase"/>
    <property type="match status" value="1"/>
</dbReference>
<keyword evidence="12" id="KW-0812">Transmembrane</keyword>
<dbReference type="PROSITE" id="PS01124">
    <property type="entry name" value="HTH_ARAC_FAMILY_2"/>
    <property type="match status" value="1"/>
</dbReference>
<evidence type="ECO:0000256" key="10">
    <source>
        <dbReference type="ARBA" id="ARBA00023163"/>
    </source>
</evidence>
<dbReference type="FunFam" id="2.60.40.10:FF:000791">
    <property type="entry name" value="Two-component system sensor histidine kinase/response regulator"/>
    <property type="match status" value="1"/>
</dbReference>
<dbReference type="Pfam" id="PF00512">
    <property type="entry name" value="HisKA"/>
    <property type="match status" value="1"/>
</dbReference>
<keyword evidence="12" id="KW-0472">Membrane</keyword>
<proteinExistence type="predicted"/>
<dbReference type="FunFam" id="3.30.565.10:FF:000037">
    <property type="entry name" value="Hybrid sensor histidine kinase/response regulator"/>
    <property type="match status" value="1"/>
</dbReference>
<evidence type="ECO:0000256" key="2">
    <source>
        <dbReference type="ARBA" id="ARBA00012438"/>
    </source>
</evidence>
<evidence type="ECO:0000256" key="3">
    <source>
        <dbReference type="ARBA" id="ARBA00022553"/>
    </source>
</evidence>
<evidence type="ECO:0000256" key="5">
    <source>
        <dbReference type="ARBA" id="ARBA00022741"/>
    </source>
</evidence>
<dbReference type="Pfam" id="PF07495">
    <property type="entry name" value="Y_Y_Y"/>
    <property type="match status" value="1"/>
</dbReference>
<feature type="domain" description="HTH araC/xylS-type" evidence="13">
    <location>
        <begin position="1240"/>
        <end position="1339"/>
    </location>
</feature>
<dbReference type="Pfam" id="PF00072">
    <property type="entry name" value="Response_reg"/>
    <property type="match status" value="1"/>
</dbReference>
<evidence type="ECO:0000256" key="12">
    <source>
        <dbReference type="SAM" id="Phobius"/>
    </source>
</evidence>
<keyword evidence="10" id="KW-0804">Transcription</keyword>
<dbReference type="PROSITE" id="PS50110">
    <property type="entry name" value="RESPONSE_REGULATORY"/>
    <property type="match status" value="1"/>
</dbReference>
<dbReference type="GO" id="GO:0003700">
    <property type="term" value="F:DNA-binding transcription factor activity"/>
    <property type="evidence" value="ECO:0007669"/>
    <property type="project" value="InterPro"/>
</dbReference>
<dbReference type="Pfam" id="PF02518">
    <property type="entry name" value="HATPase_c"/>
    <property type="match status" value="1"/>
</dbReference>
<dbReference type="InterPro" id="IPR004358">
    <property type="entry name" value="Sig_transdc_His_kin-like_C"/>
</dbReference>
<dbReference type="SMART" id="SM00342">
    <property type="entry name" value="HTH_ARAC"/>
    <property type="match status" value="1"/>
</dbReference>
<keyword evidence="6" id="KW-0418">Kinase</keyword>
<dbReference type="Gene3D" id="3.30.565.10">
    <property type="entry name" value="Histidine kinase-like ATPase, C-terminal domain"/>
    <property type="match status" value="1"/>
</dbReference>
<dbReference type="InterPro" id="IPR001789">
    <property type="entry name" value="Sig_transdc_resp-reg_receiver"/>
</dbReference>
<evidence type="ECO:0000256" key="8">
    <source>
        <dbReference type="ARBA" id="ARBA00023012"/>
    </source>
</evidence>
<evidence type="ECO:0000313" key="17">
    <source>
        <dbReference type="Proteomes" id="UP000576082"/>
    </source>
</evidence>
<dbReference type="Gene3D" id="1.10.287.130">
    <property type="match status" value="1"/>
</dbReference>
<keyword evidence="9" id="KW-0805">Transcription regulation</keyword>
<dbReference type="CDD" id="cd00075">
    <property type="entry name" value="HATPase"/>
    <property type="match status" value="1"/>
</dbReference>
<organism evidence="16 17">
    <name type="scientific">Flammeovirga aprica JL-4</name>
    <dbReference type="NCBI Taxonomy" id="694437"/>
    <lineage>
        <taxon>Bacteria</taxon>
        <taxon>Pseudomonadati</taxon>
        <taxon>Bacteroidota</taxon>
        <taxon>Cytophagia</taxon>
        <taxon>Cytophagales</taxon>
        <taxon>Flammeovirgaceae</taxon>
        <taxon>Flammeovirga</taxon>
    </lineage>
</organism>
<accession>A0A7X9S0Y4</accession>
<dbReference type="InterPro" id="IPR011110">
    <property type="entry name" value="Reg_prop"/>
</dbReference>
<dbReference type="EMBL" id="JABANE010000137">
    <property type="protein sequence ID" value="NME72142.1"/>
    <property type="molecule type" value="Genomic_DNA"/>
</dbReference>
<dbReference type="SMART" id="SM00448">
    <property type="entry name" value="REC"/>
    <property type="match status" value="1"/>
</dbReference>
<dbReference type="SMART" id="SM00387">
    <property type="entry name" value="HATPase_c"/>
    <property type="match status" value="1"/>
</dbReference>
<dbReference type="PROSITE" id="PS50109">
    <property type="entry name" value="HIS_KIN"/>
    <property type="match status" value="1"/>
</dbReference>
<evidence type="ECO:0000256" key="6">
    <source>
        <dbReference type="ARBA" id="ARBA00022777"/>
    </source>
</evidence>
<dbReference type="InterPro" id="IPR015943">
    <property type="entry name" value="WD40/YVTN_repeat-like_dom_sf"/>
</dbReference>
<gene>
    <name evidence="16" type="ORF">HHU12_29545</name>
</gene>
<sequence>MRYFFSLIIILLPFLSLGQYHGYFERISSDNGLSQNDVLCIIQDQRGFLWCGTNDGLNKYDGYKFKHYGINLNDRLNLSSNLIYKIAEDSHENLWIGTTGQGLNYFNKQKNVIIPISTKSNKHQGYLSNDYIKELMVDGDTLWVGTRKGMDKVVFDHQSGKAIIENVLTPEDDQNLEVNKIVENDKGILYIGTTKGLFLIENNKLTQPLIHESLSVYDILIKDDKVILATLNGLYLYHHQKLTKLNYQSYTVLLDNDNDTFWAGTNQGLQLIRLTDDKVDFLKVFTHDVNNKHSLSANAIRSLCKDHTGTLWVGTHGGGLNKYNTRREQFHHIHQSRNENSLSDNTVKSFAFSHDNQLWIGTRKGINTIDIDDFRKGKDNYKQLHSINLAVCIKEIEIDGTRKMLVGTANGGGPYWVDDQEIGFNVEDFKYYKGAIFCADQDENGIIWLGSYFDGLLRFDPKTKQLIKFNLKSSPDFPSNTVRSLLIDHQKNKWVGTDKGLVKIKKEEKDLHKPSFFTYKYHTEDDQSISHDYIITLFEDSENQIWAGTFGGGLNKLNADGTFQRITTKEGLPNNTVKGILQDQEKNIWVSTNMGLCKINSSQNLFAVYDVNDGLQANEFQEQACLQLQDGQMLFGGINGLNSFYPENIISNKTPPKVRITAFHLWNKEVLAGEEIEGRVLLKRDINTPQKIQLRYNENSVSFEFSALHFLSPSNNKYQYRLLGYQNEWQNEPANRRFVSFTNLPSGNYTFEVRGANNDGFWSDETAKIHFEIAPIFWKTTWAYLIYCTILIGIVYIIFNVIKTRRENNNRLFMANLEKEKEEEIHNMKLQFFTNISHEFRTPLTLISGPLDYLDNNELSLTNEQRRNQYALMRNNSNLLLRLVNQVLDFRKIEGEKYELEFEKKDIITFIENSASTFYPLAQKKQIDFEIKLPAYSIAFLFSSDAMEKIIYNLLSNAFKFNKIGGKVTLLVNVEGDFCNIIVQDTGDGIPSENKSRLFERFFNSKDKVSDSDHSSGIGLSLAKSLVELHHGSIELDNSYHQGARFIVRIPMLESYYKEDKIIEHTSKTNQKEIVQIKEIIPSAQNKDKDKPSVLIVEDSEDMRFFLKEGIVNQYQVFEAGNGKEALEVLKDNRPNLIISDIMMPIMDGLEFAQVLRSNKEYDHIPFIFLTAKTAEESQVSGLKMGADDYICKPFNMNVLLQKINNIITYRARLVKAFHSPKAIQPKEIEMISSDKAFLDEVKIILDENLMDSEFNVDALVEKIGISRTGLYHKFKDLTGLSAGDYIRRYRLMCAHQYLEKTDWSIKEVMYRSGFNTNSYFAKCFKKQYGVLPSEFREQFENSNP</sequence>
<dbReference type="FunFam" id="1.10.287.130:FF:000045">
    <property type="entry name" value="Two-component system sensor histidine kinase/response regulator"/>
    <property type="match status" value="1"/>
</dbReference>
<evidence type="ECO:0000256" key="7">
    <source>
        <dbReference type="ARBA" id="ARBA00022840"/>
    </source>
</evidence>
<dbReference type="InterPro" id="IPR009057">
    <property type="entry name" value="Homeodomain-like_sf"/>
</dbReference>
<dbReference type="InterPro" id="IPR003661">
    <property type="entry name" value="HisK_dim/P_dom"/>
</dbReference>
<dbReference type="PANTHER" id="PTHR43547">
    <property type="entry name" value="TWO-COMPONENT HISTIDINE KINASE"/>
    <property type="match status" value="1"/>
</dbReference>
<dbReference type="InterPro" id="IPR011123">
    <property type="entry name" value="Y_Y_Y"/>
</dbReference>
<dbReference type="GO" id="GO:0043565">
    <property type="term" value="F:sequence-specific DNA binding"/>
    <property type="evidence" value="ECO:0007669"/>
    <property type="project" value="InterPro"/>
</dbReference>
<feature type="transmembrane region" description="Helical" evidence="12">
    <location>
        <begin position="782"/>
        <end position="802"/>
    </location>
</feature>
<dbReference type="GO" id="GO:0000155">
    <property type="term" value="F:phosphorelay sensor kinase activity"/>
    <property type="evidence" value="ECO:0007669"/>
    <property type="project" value="InterPro"/>
</dbReference>
<evidence type="ECO:0000256" key="9">
    <source>
        <dbReference type="ARBA" id="ARBA00023015"/>
    </source>
</evidence>
<dbReference type="Gene3D" id="3.40.50.2300">
    <property type="match status" value="1"/>
</dbReference>
<dbReference type="CDD" id="cd00082">
    <property type="entry name" value="HisKA"/>
    <property type="match status" value="1"/>
</dbReference>
<keyword evidence="7" id="KW-0067">ATP-binding</keyword>
<evidence type="ECO:0000256" key="4">
    <source>
        <dbReference type="ARBA" id="ARBA00022679"/>
    </source>
</evidence>
<feature type="domain" description="Response regulatory" evidence="15">
    <location>
        <begin position="1093"/>
        <end position="1208"/>
    </location>
</feature>
<evidence type="ECO:0000259" key="13">
    <source>
        <dbReference type="PROSITE" id="PS01124"/>
    </source>
</evidence>
<dbReference type="InterPro" id="IPR036097">
    <property type="entry name" value="HisK_dim/P_sf"/>
</dbReference>
<dbReference type="SUPFAM" id="SSF52172">
    <property type="entry name" value="CheY-like"/>
    <property type="match status" value="1"/>
</dbReference>
<dbReference type="SUPFAM" id="SSF47384">
    <property type="entry name" value="Homodimeric domain of signal transducing histidine kinase"/>
    <property type="match status" value="1"/>
</dbReference>
<evidence type="ECO:0000259" key="15">
    <source>
        <dbReference type="PROSITE" id="PS50110"/>
    </source>
</evidence>
<dbReference type="InterPro" id="IPR005467">
    <property type="entry name" value="His_kinase_dom"/>
</dbReference>
<dbReference type="RefSeq" id="WP_169660336.1">
    <property type="nucleotide sequence ID" value="NZ_JABANE010000137.1"/>
</dbReference>
<reference evidence="16 17" key="1">
    <citation type="submission" date="2020-04" db="EMBL/GenBank/DDBJ databases">
        <title>Flammeovirga sp. SR4, a novel species isolated from seawater.</title>
        <authorList>
            <person name="Wang X."/>
        </authorList>
    </citation>
    <scope>NUCLEOTIDE SEQUENCE [LARGE SCALE GENOMIC DNA]</scope>
    <source>
        <strain evidence="16 17">ATCC 23126</strain>
    </source>
</reference>
<feature type="modified residue" description="4-aspartylphosphate" evidence="11">
    <location>
        <position position="1141"/>
    </location>
</feature>
<dbReference type="PANTHER" id="PTHR43547:SF2">
    <property type="entry name" value="HYBRID SIGNAL TRANSDUCTION HISTIDINE KINASE C"/>
    <property type="match status" value="1"/>
</dbReference>
<dbReference type="GO" id="GO:0005524">
    <property type="term" value="F:ATP binding"/>
    <property type="evidence" value="ECO:0007669"/>
    <property type="project" value="UniProtKB-KW"/>
</dbReference>
<dbReference type="SUPFAM" id="SSF63829">
    <property type="entry name" value="Calcium-dependent phosphotriesterase"/>
    <property type="match status" value="3"/>
</dbReference>
<dbReference type="Gene3D" id="1.10.10.60">
    <property type="entry name" value="Homeodomain-like"/>
    <property type="match status" value="2"/>
</dbReference>